<dbReference type="InterPro" id="IPR044772">
    <property type="entry name" value="NO3_transporter"/>
</dbReference>
<dbReference type="AlphaFoldDB" id="A0A7S3V703"/>
<accession>A0A7S3V703</accession>
<evidence type="ECO:0000256" key="2">
    <source>
        <dbReference type="ARBA" id="ARBA00008432"/>
    </source>
</evidence>
<evidence type="ECO:0000313" key="9">
    <source>
        <dbReference type="EMBL" id="CAE0461429.1"/>
    </source>
</evidence>
<dbReference type="PROSITE" id="PS50850">
    <property type="entry name" value="MFS"/>
    <property type="match status" value="1"/>
</dbReference>
<dbReference type="InterPro" id="IPR036259">
    <property type="entry name" value="MFS_trans_sf"/>
</dbReference>
<evidence type="ECO:0000256" key="3">
    <source>
        <dbReference type="ARBA" id="ARBA00022692"/>
    </source>
</evidence>
<feature type="transmembrane region" description="Helical" evidence="7">
    <location>
        <begin position="206"/>
        <end position="228"/>
    </location>
</feature>
<evidence type="ECO:0000256" key="7">
    <source>
        <dbReference type="SAM" id="Phobius"/>
    </source>
</evidence>
<feature type="transmembrane region" description="Helical" evidence="7">
    <location>
        <begin position="107"/>
        <end position="125"/>
    </location>
</feature>
<feature type="transmembrane region" description="Helical" evidence="7">
    <location>
        <begin position="335"/>
        <end position="355"/>
    </location>
</feature>
<feature type="transmembrane region" description="Helical" evidence="7">
    <location>
        <begin position="44"/>
        <end position="65"/>
    </location>
</feature>
<evidence type="ECO:0000256" key="5">
    <source>
        <dbReference type="ARBA" id="ARBA00023063"/>
    </source>
</evidence>
<keyword evidence="3 7" id="KW-0812">Transmembrane</keyword>
<evidence type="ECO:0000256" key="1">
    <source>
        <dbReference type="ARBA" id="ARBA00004141"/>
    </source>
</evidence>
<protein>
    <recommendedName>
        <fullName evidence="8">Major facilitator superfamily (MFS) profile domain-containing protein</fullName>
    </recommendedName>
</protein>
<feature type="transmembrane region" description="Helical" evidence="7">
    <location>
        <begin position="265"/>
        <end position="289"/>
    </location>
</feature>
<dbReference type="EMBL" id="HBIO01008233">
    <property type="protein sequence ID" value="CAE0461429.1"/>
    <property type="molecule type" value="Transcribed_RNA"/>
</dbReference>
<feature type="transmembrane region" description="Helical" evidence="7">
    <location>
        <begin position="77"/>
        <end position="95"/>
    </location>
</feature>
<feature type="transmembrane region" description="Helical" evidence="7">
    <location>
        <begin position="295"/>
        <end position="314"/>
    </location>
</feature>
<feature type="transmembrane region" description="Helical" evidence="7">
    <location>
        <begin position="163"/>
        <end position="186"/>
    </location>
</feature>
<sequence length="476" mass="51423">MIPVNQDEDKIEERNFALPVNSTNKATELKILSFARPHMRAFHYSWWCFFIAFFCWFSIAPLLPAVKETLQLDKKDIWTTNIVAVAGDIFCRFLFGAITDKYGARLPMGFVLLAASIPTAMTGLVNSLTGLIFLRLFIGIAGSSFVMCQCWSTRMFDKSIVGIANGLVGGWGNVGGGVTQIVMGTLLFPLFRDVVFKDADVPAESAWRTVCIIPACVAAITAIVVITTSEDCPDGNYKALKKGGHMVEVSAAASFRGGATDLNTWLLYFQYACCFGVELTMNNFTATYFVEDFKLSVASASAIASIFGFMNIFARGLGGYTSDKCMAKYGMRGRIIWQAITLIVEGCLIFAFASTKNLGTAIFLLTVFSIFVQAAEGSTYGIVPYVNISSPGAVAGIVGAGGPTGAVLFGLGFRQFADVKHAYFFMAGIVVASGISCLFITIKGHRGLLFGKDLPQSSALNVPAPQVVEEDEEDKK</sequence>
<comment type="similarity">
    <text evidence="2">Belongs to the major facilitator superfamily. Nitrate/nitrite porter (TC 2.A.1.8) family.</text>
</comment>
<feature type="transmembrane region" description="Helical" evidence="7">
    <location>
        <begin position="131"/>
        <end position="151"/>
    </location>
</feature>
<dbReference type="InterPro" id="IPR020846">
    <property type="entry name" value="MFS_dom"/>
</dbReference>
<feature type="transmembrane region" description="Helical" evidence="7">
    <location>
        <begin position="361"/>
        <end position="383"/>
    </location>
</feature>
<dbReference type="Pfam" id="PF07690">
    <property type="entry name" value="MFS_1"/>
    <property type="match status" value="1"/>
</dbReference>
<keyword evidence="5" id="KW-0534">Nitrate assimilation</keyword>
<feature type="transmembrane region" description="Helical" evidence="7">
    <location>
        <begin position="422"/>
        <end position="442"/>
    </location>
</feature>
<comment type="subcellular location">
    <subcellularLocation>
        <location evidence="1">Membrane</location>
        <topology evidence="1">Multi-pass membrane protein</topology>
    </subcellularLocation>
</comment>
<dbReference type="GO" id="GO:0016020">
    <property type="term" value="C:membrane"/>
    <property type="evidence" value="ECO:0007669"/>
    <property type="project" value="UniProtKB-SubCell"/>
</dbReference>
<name>A0A7S3V703_9STRA</name>
<dbReference type="GO" id="GO:0042128">
    <property type="term" value="P:nitrate assimilation"/>
    <property type="evidence" value="ECO:0007669"/>
    <property type="project" value="UniProtKB-KW"/>
</dbReference>
<dbReference type="InterPro" id="IPR011701">
    <property type="entry name" value="MFS"/>
</dbReference>
<keyword evidence="6 7" id="KW-0472">Membrane</keyword>
<feature type="domain" description="Major facilitator superfamily (MFS) profile" evidence="8">
    <location>
        <begin position="41"/>
        <end position="445"/>
    </location>
</feature>
<dbReference type="Gene3D" id="1.20.1250.20">
    <property type="entry name" value="MFS general substrate transporter like domains"/>
    <property type="match status" value="2"/>
</dbReference>
<reference evidence="9" key="1">
    <citation type="submission" date="2021-01" db="EMBL/GenBank/DDBJ databases">
        <authorList>
            <person name="Corre E."/>
            <person name="Pelletier E."/>
            <person name="Niang G."/>
            <person name="Scheremetjew M."/>
            <person name="Finn R."/>
            <person name="Kale V."/>
            <person name="Holt S."/>
            <person name="Cochrane G."/>
            <person name="Meng A."/>
            <person name="Brown T."/>
            <person name="Cohen L."/>
        </authorList>
    </citation>
    <scope>NUCLEOTIDE SEQUENCE</scope>
    <source>
        <strain evidence="9">MM31A-1</strain>
    </source>
</reference>
<dbReference type="SUPFAM" id="SSF103473">
    <property type="entry name" value="MFS general substrate transporter"/>
    <property type="match status" value="1"/>
</dbReference>
<dbReference type="PANTHER" id="PTHR23515">
    <property type="entry name" value="HIGH-AFFINITY NITRATE TRANSPORTER 2.3"/>
    <property type="match status" value="1"/>
</dbReference>
<dbReference type="GO" id="GO:0015112">
    <property type="term" value="F:nitrate transmembrane transporter activity"/>
    <property type="evidence" value="ECO:0007669"/>
    <property type="project" value="InterPro"/>
</dbReference>
<keyword evidence="4 7" id="KW-1133">Transmembrane helix</keyword>
<feature type="transmembrane region" description="Helical" evidence="7">
    <location>
        <begin position="395"/>
        <end position="416"/>
    </location>
</feature>
<evidence type="ECO:0000256" key="6">
    <source>
        <dbReference type="ARBA" id="ARBA00023136"/>
    </source>
</evidence>
<gene>
    <name evidence="9" type="ORF">CDEB00056_LOCUS6270</name>
</gene>
<organism evidence="9">
    <name type="scientific">Chaetoceros debilis</name>
    <dbReference type="NCBI Taxonomy" id="122233"/>
    <lineage>
        <taxon>Eukaryota</taxon>
        <taxon>Sar</taxon>
        <taxon>Stramenopiles</taxon>
        <taxon>Ochrophyta</taxon>
        <taxon>Bacillariophyta</taxon>
        <taxon>Coscinodiscophyceae</taxon>
        <taxon>Chaetocerotophycidae</taxon>
        <taxon>Chaetocerotales</taxon>
        <taxon>Chaetocerotaceae</taxon>
        <taxon>Chaetoceros</taxon>
    </lineage>
</organism>
<evidence type="ECO:0000259" key="8">
    <source>
        <dbReference type="PROSITE" id="PS50850"/>
    </source>
</evidence>
<evidence type="ECO:0000256" key="4">
    <source>
        <dbReference type="ARBA" id="ARBA00022989"/>
    </source>
</evidence>
<proteinExistence type="inferred from homology"/>